<evidence type="ECO:0000313" key="3">
    <source>
        <dbReference type="EMBL" id="KAK0171560.1"/>
    </source>
</evidence>
<dbReference type="AlphaFoldDB" id="A0AA39FLE5"/>
<feature type="chain" id="PRO_5041205368" evidence="2">
    <location>
        <begin position="28"/>
        <end position="702"/>
    </location>
</feature>
<feature type="compositionally biased region" description="Acidic residues" evidence="1">
    <location>
        <begin position="74"/>
        <end position="101"/>
    </location>
</feature>
<keyword evidence="4" id="KW-1185">Reference proteome</keyword>
<evidence type="ECO:0000256" key="1">
    <source>
        <dbReference type="SAM" id="MobiDB-lite"/>
    </source>
</evidence>
<feature type="signal peptide" evidence="2">
    <location>
        <begin position="1"/>
        <end position="27"/>
    </location>
</feature>
<sequence>MFQLSWTLFATQFSLSLLLITPSVVNSYLHQSKDSLRDALDILARKQRSLDISSQQSQNYYNPLRTIKYADVPIMDDDDDDDDDDNNDDNEDDLDFISMNDSDELNDIDEKNFQRINDIKFIMDSLRNLKSRLKTKSPQHDNEPSLFRERERIGSNKRDTEHLNVENHNHNDLTQSFLYTLHNSPLYNNDALDGSDEYPGLHALPANDLSVEMFQPSFYDKYKDDQRDKINFDGGRRSFTQLSPSTTMAKQIAMVHYPISRNYKTNMKRFPIAKRSENTKKLSDIRSSQESTDPKVAQDLKSLFGTHTILKENSTTFSNIHDHNSNHINNKMEHNYEQTNLDKYKRMESTATNFPTGDMTKHNNDGQNEVEPTIMASMNNIEDKSKMKKNKIKKNIDWSEYFGIDRRRKKTELLAQPGTQDQDDEWLLQKYYTIIAENLRNNHLLSLNNDNKTESDGSDGDNGGEKRDKLEQMDERLKNVKNLIMKDAAKYSMSDNDAEVDSQQFKDVVMARLAAAYSLEKMRRALNDFKNSIGIEHPTTTSQKSAKYKDNNLSNKHINHDKRQNINNIDMRHPVKLHYDNHIPDLELYNECSELSRIETSCKFVERRDSYSLFIPCVMYKICRLCDNKRLCATELLLETNRICDSNFDARDSLDLQKQCLQYALMILQMRPLRIITETSNCYNGILINSCLRHYQQLNRPM</sequence>
<dbReference type="PANTHER" id="PTHR37687:SF1">
    <property type="entry name" value="AGAP006772-PA"/>
    <property type="match status" value="1"/>
</dbReference>
<gene>
    <name evidence="3" type="ORF">PV328_005001</name>
</gene>
<evidence type="ECO:0000256" key="2">
    <source>
        <dbReference type="SAM" id="SignalP"/>
    </source>
</evidence>
<name>A0AA39FLE5_9HYME</name>
<protein>
    <submittedName>
        <fullName evidence="3">Uncharacterized protein</fullName>
    </submittedName>
</protein>
<keyword evidence="2" id="KW-0732">Signal</keyword>
<comment type="caution">
    <text evidence="3">The sequence shown here is derived from an EMBL/GenBank/DDBJ whole genome shotgun (WGS) entry which is preliminary data.</text>
</comment>
<feature type="region of interest" description="Disordered" evidence="1">
    <location>
        <begin position="447"/>
        <end position="470"/>
    </location>
</feature>
<dbReference type="EMBL" id="JAQQBS010000002">
    <property type="protein sequence ID" value="KAK0171560.1"/>
    <property type="molecule type" value="Genomic_DNA"/>
</dbReference>
<organism evidence="3 4">
    <name type="scientific">Microctonus aethiopoides</name>
    <dbReference type="NCBI Taxonomy" id="144406"/>
    <lineage>
        <taxon>Eukaryota</taxon>
        <taxon>Metazoa</taxon>
        <taxon>Ecdysozoa</taxon>
        <taxon>Arthropoda</taxon>
        <taxon>Hexapoda</taxon>
        <taxon>Insecta</taxon>
        <taxon>Pterygota</taxon>
        <taxon>Neoptera</taxon>
        <taxon>Endopterygota</taxon>
        <taxon>Hymenoptera</taxon>
        <taxon>Apocrita</taxon>
        <taxon>Ichneumonoidea</taxon>
        <taxon>Braconidae</taxon>
        <taxon>Euphorinae</taxon>
        <taxon>Microctonus</taxon>
    </lineage>
</organism>
<evidence type="ECO:0000313" key="4">
    <source>
        <dbReference type="Proteomes" id="UP001168990"/>
    </source>
</evidence>
<reference evidence="3" key="1">
    <citation type="journal article" date="2023" name="bioRxiv">
        <title>Scaffold-level genome assemblies of two parasitoid biocontrol wasps reveal the parthenogenesis mechanism and an associated novel virus.</title>
        <authorList>
            <person name="Inwood S."/>
            <person name="Skelly J."/>
            <person name="Guhlin J."/>
            <person name="Harrop T."/>
            <person name="Goldson S."/>
            <person name="Dearden P."/>
        </authorList>
    </citation>
    <scope>NUCLEOTIDE SEQUENCE</scope>
    <source>
        <strain evidence="3">Irish</strain>
        <tissue evidence="3">Whole body</tissue>
    </source>
</reference>
<feature type="region of interest" description="Disordered" evidence="1">
    <location>
        <begin position="72"/>
        <end position="101"/>
    </location>
</feature>
<dbReference type="PANTHER" id="PTHR37687">
    <property type="entry name" value="AGAP006772-PA"/>
    <property type="match status" value="1"/>
</dbReference>
<proteinExistence type="predicted"/>
<accession>A0AA39FLE5</accession>
<reference evidence="3" key="2">
    <citation type="submission" date="2023-03" db="EMBL/GenBank/DDBJ databases">
        <authorList>
            <person name="Inwood S.N."/>
            <person name="Skelly J.G."/>
            <person name="Guhlin J."/>
            <person name="Harrop T.W.R."/>
            <person name="Goldson S.G."/>
            <person name="Dearden P.K."/>
        </authorList>
    </citation>
    <scope>NUCLEOTIDE SEQUENCE</scope>
    <source>
        <strain evidence="3">Irish</strain>
        <tissue evidence="3">Whole body</tissue>
    </source>
</reference>
<dbReference type="Proteomes" id="UP001168990">
    <property type="component" value="Unassembled WGS sequence"/>
</dbReference>
<dbReference type="InterPro" id="IPR038875">
    <property type="entry name" value="PLA2_conodipine-like"/>
</dbReference>